<dbReference type="OrthoDB" id="2439285at2759"/>
<name>A0A397UJC5_9GLOM</name>
<dbReference type="AlphaFoldDB" id="A0A397UJC5"/>
<keyword evidence="1" id="KW-0175">Coiled coil</keyword>
<gene>
    <name evidence="2" type="ORF">C2G38_2214457</name>
</gene>
<evidence type="ECO:0000256" key="1">
    <source>
        <dbReference type="SAM" id="Coils"/>
    </source>
</evidence>
<organism evidence="2 3">
    <name type="scientific">Gigaspora rosea</name>
    <dbReference type="NCBI Taxonomy" id="44941"/>
    <lineage>
        <taxon>Eukaryota</taxon>
        <taxon>Fungi</taxon>
        <taxon>Fungi incertae sedis</taxon>
        <taxon>Mucoromycota</taxon>
        <taxon>Glomeromycotina</taxon>
        <taxon>Glomeromycetes</taxon>
        <taxon>Diversisporales</taxon>
        <taxon>Gigasporaceae</taxon>
        <taxon>Gigaspora</taxon>
    </lineage>
</organism>
<protein>
    <submittedName>
        <fullName evidence="2">Uncharacterized protein</fullName>
    </submittedName>
</protein>
<accession>A0A397UJC5</accession>
<comment type="caution">
    <text evidence="2">The sequence shown here is derived from an EMBL/GenBank/DDBJ whole genome shotgun (WGS) entry which is preliminary data.</text>
</comment>
<keyword evidence="3" id="KW-1185">Reference proteome</keyword>
<reference evidence="2 3" key="1">
    <citation type="submission" date="2018-06" db="EMBL/GenBank/DDBJ databases">
        <title>Comparative genomics reveals the genomic features of Rhizophagus irregularis, R. cerebriforme, R. diaphanum and Gigaspora rosea, and their symbiotic lifestyle signature.</title>
        <authorList>
            <person name="Morin E."/>
            <person name="San Clemente H."/>
            <person name="Chen E.C.H."/>
            <person name="De La Providencia I."/>
            <person name="Hainaut M."/>
            <person name="Kuo A."/>
            <person name="Kohler A."/>
            <person name="Murat C."/>
            <person name="Tang N."/>
            <person name="Roy S."/>
            <person name="Loubradou J."/>
            <person name="Henrissat B."/>
            <person name="Grigoriev I.V."/>
            <person name="Corradi N."/>
            <person name="Roux C."/>
            <person name="Martin F.M."/>
        </authorList>
    </citation>
    <scope>NUCLEOTIDE SEQUENCE [LARGE SCALE GENOMIC DNA]</scope>
    <source>
        <strain evidence="2 3">DAOM 194757</strain>
    </source>
</reference>
<dbReference type="Proteomes" id="UP000266673">
    <property type="component" value="Unassembled WGS sequence"/>
</dbReference>
<feature type="coiled-coil region" evidence="1">
    <location>
        <begin position="12"/>
        <end position="60"/>
    </location>
</feature>
<proteinExistence type="predicted"/>
<evidence type="ECO:0000313" key="3">
    <source>
        <dbReference type="Proteomes" id="UP000266673"/>
    </source>
</evidence>
<dbReference type="EMBL" id="QKWP01001657">
    <property type="protein sequence ID" value="RIB07433.1"/>
    <property type="molecule type" value="Genomic_DNA"/>
</dbReference>
<evidence type="ECO:0000313" key="2">
    <source>
        <dbReference type="EMBL" id="RIB07433.1"/>
    </source>
</evidence>
<sequence>MQLRLASEITELRKENAKIPELRKKFSKVETENIELKTKNVKLKQILEEHESRFVKLEQNDKDTAVKNAEFKLES</sequence>